<dbReference type="InterPro" id="IPR022125">
    <property type="entry name" value="U3snoRNP10_N"/>
</dbReference>
<dbReference type="PANTHER" id="PTHR13457">
    <property type="entry name" value="BAP28"/>
    <property type="match status" value="1"/>
</dbReference>
<dbReference type="InterPro" id="IPR016024">
    <property type="entry name" value="ARM-type_fold"/>
</dbReference>
<dbReference type="GO" id="GO:0030686">
    <property type="term" value="C:90S preribosome"/>
    <property type="evidence" value="ECO:0007669"/>
    <property type="project" value="TreeGrafter"/>
</dbReference>
<evidence type="ECO:0000313" key="9">
    <source>
        <dbReference type="EMBL" id="GAA0150254.1"/>
    </source>
</evidence>
<keyword evidence="3" id="KW-0690">Ribosome biogenesis</keyword>
<feature type="compositionally biased region" description="Basic and acidic residues" evidence="7">
    <location>
        <begin position="1151"/>
        <end position="1161"/>
    </location>
</feature>
<keyword evidence="5" id="KW-0539">Nucleus</keyword>
<sequence length="2139" mass="239612">MVTSIASQLQALKSVINGGGVESLKRPITRPSILYDPKEAADIDIDTIFSISLSGLELLINTDERFRNYKNDLFSLKSREVDRELLTNQENVQINSSISLYLRLLSGYLELLSAVKTLEYLIRRYKIHVYNAEDLILCALPYHDTHTFVKIVQLIPSGNNMWKFLDGVRETGAPPPRQVIVQQCIRDMGVMEALCNSAKATKKFQPSRPVIGLCTSVIVEVIRSVKTLEGDMVTRILPYVVSGLQPGAKRDLDQQAGALMIISSLADKVELSPSLVKSLIRTLSDVARVDGKVLADVQWVRLSIMTLINLVQLQSVETIPRKALDSLNEIRNFPMILSGLSKDFNVDKFLAVMLDSFIEYSLEDDRCLHTLVSTLENVPIKFFIDRVVNRVFAKISRNKTDAVVTGSWAKQILASIYKKYPSELRGSIRKVLKSKKESLYHEIVCQMLDGSSDPSHGISDSKIWFALEHPRAEVRRNTLSGLDVKEISSIKCTDLQRFGTIKDALLRRLHDEDLGVVREVLKLEGLFETISSPCFLDALQDVLRRCVGMLMQSTPNDKSLTIDVAVSCLQSAISNFRHHDDNLATLAKMAFPLILVLPKTWKLNLKTLEIIKELNWPLYENLRILPVAGKSKDRGDISNYPKTEKNFELEQLTSTNMENIGVLAEAFLKHHQEYVPWFVDCCNGLELSKTLFFLILLQLCMMPEKDAAQFSALIAGCLPVLESEWEKLQSENVSSPDKFDVMPYQSCKPFVERLCDANISELNTEILVYIFLRLPDALSKTGASTKILQDVFVFFSSQRRAVFKEHIHCFVSGCTMSMCQFLLNLITEEGPIVAVKVGSLASVAHLCTTTEGAMTLKLLTSFPAVLVPLSHDSQEVRVAAMSCLEGLHLLWERADLAKSRNGSSAVWIDFLGELLNLIVQQKRMILSDRNFLSSLFTSLVSSSPNSLLVHQNIGKRFDESTKNDILVFILGSALGLSAYAKLKILSLLKGLGSRILRIRGVEMLLNDLLKRRLCDKLSKNEVGILCVLLEICCKSTSSLDSSIVGDSLLKALQLNSVPTEDHAVIEPCLTVLRNVNSSFYGDLKVGYQDLLLRALVFLFRSNKAEIQNATKEALLRMDIDCTTICRIFKSLGHLESDLTGLQHGKKKKNTHSHDKSDICSDGNRSDENSLVFIGSLLDVVLLKKGMQKRTLLVEPLFCLLQSPIVNGGLLLSASEEENDARNLSDDVVYIQQTVFLLLEDIISSTINDDTKMVDINESDIKLLISCARTANDTATRNHAFSLLAAIAKVLPDKVVEHILDILVVTGESAVAQWDRQSQRVYEDLISAVVPCWLSKSDDLTKLLQIFVDVLPQVSEHRRVSVVVPLLRNLGEPACVGSLLFLLFQSLSSTNSLSLLGDNELPLDSITSLVSKQWEYLLAMQLTEQYSSMIWLPSVELLLQQTGNTIWTKERFMELVVAMKFITDKLEDPELIFRLDSGKDSDSIQKTLGGLMEQVIYHRQMIDLRKKQIDVTLRIKKELKEYTHSVMRTIMRYLMPSSFFKLVTKLLGNSEKSIRKKALMLLSESVKFFGANDLKHVKRGMNSSIRSSWLQLDDIAQDSFKQLFLEILNLLDDSKKSLSSTIETEAVSTLEVVCSSFPVDPSMLSMCLRSICRKIGSEDPSISSCCLRATGSLINLLGPKALSELPGIMKSVLKKAQDIFSSGSIAISGNDVGPAAPSHMMDSLFMAILITLEETTDKIGGFLNPYLEDILRLVVLRPEYTSASDPKLKARADVLRKLMTHKIPVRLLLPPLLTIYSDAIEFGESSLSIVFEMLGSLVGTMDRSSIGAYHAKIFDLGLLALDLRGQNPASVKDVDVVEKCVLEAITTLTLKLTETMFRPLFIKSIEWSALNMMDGDTTGRKKFDRIISFYGLVNKLAESHRSLFVPYFKYLLDGCVHYLTYTEDAKVDLTRKKKRAKLQDATSEHKDTNRSVSLEIWRLRALILSSLYKCFLYDTGSLKFLDSSNFQVLLKPIVSQLVIEPPACLDQYPNVPSVKEVDNLLVACVGQMAVTAGSDLLWKPLNHEVLMQTRDDKIRPRMLALQIVKYFVKNLKEEYLALLAETIPFLGELLEDAELSVKSLAQEILKEMETLSGESLREYL</sequence>
<dbReference type="InterPro" id="IPR012954">
    <property type="entry name" value="BP28_C_dom"/>
</dbReference>
<dbReference type="InterPro" id="IPR056384">
    <property type="entry name" value="ARM_At3g06530"/>
</dbReference>
<proteinExistence type="inferred from homology"/>
<evidence type="ECO:0000256" key="6">
    <source>
        <dbReference type="ARBA" id="ARBA00023274"/>
    </source>
</evidence>
<dbReference type="GO" id="GO:0032040">
    <property type="term" value="C:small-subunit processome"/>
    <property type="evidence" value="ECO:0007669"/>
    <property type="project" value="TreeGrafter"/>
</dbReference>
<feature type="region of interest" description="Disordered" evidence="7">
    <location>
        <begin position="1142"/>
        <end position="1161"/>
    </location>
</feature>
<dbReference type="InterPro" id="IPR040191">
    <property type="entry name" value="UTP10"/>
</dbReference>
<comment type="subcellular location">
    <subcellularLocation>
        <location evidence="1">Nucleus</location>
        <location evidence="1">Nucleolus</location>
    </subcellularLocation>
</comment>
<protein>
    <submittedName>
        <fullName evidence="9">RNA metabolism protein</fullName>
    </submittedName>
</protein>
<keyword evidence="4" id="KW-0698">rRNA processing</keyword>
<dbReference type="SUPFAM" id="SSF48371">
    <property type="entry name" value="ARM repeat"/>
    <property type="match status" value="3"/>
</dbReference>
<comment type="similarity">
    <text evidence="2">Belongs to the HEATR1/UTP10 family.</text>
</comment>
<dbReference type="Gene3D" id="1.25.10.10">
    <property type="entry name" value="Leucine-rich Repeat Variant"/>
    <property type="match status" value="1"/>
</dbReference>
<keyword evidence="10" id="KW-1185">Reference proteome</keyword>
<organism evidence="9 10">
    <name type="scientific">Lithospermum erythrorhizon</name>
    <name type="common">Purple gromwell</name>
    <name type="synonym">Lithospermum officinale var. erythrorhizon</name>
    <dbReference type="NCBI Taxonomy" id="34254"/>
    <lineage>
        <taxon>Eukaryota</taxon>
        <taxon>Viridiplantae</taxon>
        <taxon>Streptophyta</taxon>
        <taxon>Embryophyta</taxon>
        <taxon>Tracheophyta</taxon>
        <taxon>Spermatophyta</taxon>
        <taxon>Magnoliopsida</taxon>
        <taxon>eudicotyledons</taxon>
        <taxon>Gunneridae</taxon>
        <taxon>Pentapetalae</taxon>
        <taxon>asterids</taxon>
        <taxon>lamiids</taxon>
        <taxon>Boraginales</taxon>
        <taxon>Boraginaceae</taxon>
        <taxon>Boraginoideae</taxon>
        <taxon>Lithospermeae</taxon>
        <taxon>Lithospermum</taxon>
    </lineage>
</organism>
<dbReference type="InterPro" id="IPR056473">
    <property type="entry name" value="HEAT_Utp10/HEAT1"/>
</dbReference>
<comment type="caution">
    <text evidence="9">The sequence shown here is derived from an EMBL/GenBank/DDBJ whole genome shotgun (WGS) entry which is preliminary data.</text>
</comment>
<dbReference type="GO" id="GO:0030515">
    <property type="term" value="F:snoRNA binding"/>
    <property type="evidence" value="ECO:0007669"/>
    <property type="project" value="TreeGrafter"/>
</dbReference>
<evidence type="ECO:0000259" key="8">
    <source>
        <dbReference type="SMART" id="SM01036"/>
    </source>
</evidence>
<evidence type="ECO:0000256" key="1">
    <source>
        <dbReference type="ARBA" id="ARBA00004604"/>
    </source>
</evidence>
<dbReference type="EMBL" id="BAABME010001553">
    <property type="protein sequence ID" value="GAA0150254.1"/>
    <property type="molecule type" value="Genomic_DNA"/>
</dbReference>
<dbReference type="Proteomes" id="UP001454036">
    <property type="component" value="Unassembled WGS sequence"/>
</dbReference>
<evidence type="ECO:0000256" key="5">
    <source>
        <dbReference type="ARBA" id="ARBA00023242"/>
    </source>
</evidence>
<dbReference type="GO" id="GO:0034455">
    <property type="term" value="C:t-UTP complex"/>
    <property type="evidence" value="ECO:0007669"/>
    <property type="project" value="TreeGrafter"/>
</dbReference>
<evidence type="ECO:0000256" key="2">
    <source>
        <dbReference type="ARBA" id="ARBA00010559"/>
    </source>
</evidence>
<gene>
    <name evidence="9" type="ORF">LIER_09236</name>
</gene>
<evidence type="ECO:0000256" key="3">
    <source>
        <dbReference type="ARBA" id="ARBA00022517"/>
    </source>
</evidence>
<evidence type="ECO:0000313" key="10">
    <source>
        <dbReference type="Proteomes" id="UP001454036"/>
    </source>
</evidence>
<dbReference type="PANTHER" id="PTHR13457:SF1">
    <property type="entry name" value="HEAT REPEAT-CONTAINING PROTEIN 1"/>
    <property type="match status" value="1"/>
</dbReference>
<dbReference type="GO" id="GO:0000462">
    <property type="term" value="P:maturation of SSU-rRNA from tricistronic rRNA transcript (SSU-rRNA, 5.8S rRNA, LSU-rRNA)"/>
    <property type="evidence" value="ECO:0007669"/>
    <property type="project" value="TreeGrafter"/>
</dbReference>
<dbReference type="GO" id="GO:0045943">
    <property type="term" value="P:positive regulation of transcription by RNA polymerase I"/>
    <property type="evidence" value="ECO:0007669"/>
    <property type="project" value="TreeGrafter"/>
</dbReference>
<dbReference type="SMART" id="SM01036">
    <property type="entry name" value="BP28CT"/>
    <property type="match status" value="1"/>
</dbReference>
<evidence type="ECO:0000256" key="7">
    <source>
        <dbReference type="SAM" id="MobiDB-lite"/>
    </source>
</evidence>
<evidence type="ECO:0000256" key="4">
    <source>
        <dbReference type="ARBA" id="ARBA00022552"/>
    </source>
</evidence>
<dbReference type="Pfam" id="PF08146">
    <property type="entry name" value="BP28CT"/>
    <property type="match status" value="1"/>
</dbReference>
<dbReference type="InterPro" id="IPR011989">
    <property type="entry name" value="ARM-like"/>
</dbReference>
<name>A0AAV3PF01_LITER</name>
<dbReference type="Pfam" id="PF12397">
    <property type="entry name" value="U3snoRNP10"/>
    <property type="match status" value="1"/>
</dbReference>
<dbReference type="Pfam" id="PF24477">
    <property type="entry name" value="ARM_At3g06530"/>
    <property type="match status" value="1"/>
</dbReference>
<reference evidence="9 10" key="1">
    <citation type="submission" date="2024-01" db="EMBL/GenBank/DDBJ databases">
        <title>The complete chloroplast genome sequence of Lithospermum erythrorhizon: insights into the phylogenetic relationship among Boraginaceae species and the maternal lineages of purple gromwells.</title>
        <authorList>
            <person name="Okada T."/>
            <person name="Watanabe K."/>
        </authorList>
    </citation>
    <scope>NUCLEOTIDE SEQUENCE [LARGE SCALE GENOMIC DNA]</scope>
</reference>
<keyword evidence="6" id="KW-0687">Ribonucleoprotein</keyword>
<accession>A0AAV3PF01</accession>
<dbReference type="Pfam" id="PF23243">
    <property type="entry name" value="HEAT_HEATR1"/>
    <property type="match status" value="1"/>
</dbReference>
<feature type="domain" description="BP28 C-terminal" evidence="8">
    <location>
        <begin position="1822"/>
        <end position="1997"/>
    </location>
</feature>